<dbReference type="PROSITE" id="PS50207">
    <property type="entry name" value="CASPASE_P10"/>
    <property type="match status" value="1"/>
</dbReference>
<reference evidence="7" key="3">
    <citation type="submission" date="2025-09" db="UniProtKB">
        <authorList>
            <consortium name="Ensembl"/>
        </authorList>
    </citation>
    <scope>IDENTIFICATION</scope>
</reference>
<evidence type="ECO:0000259" key="6">
    <source>
        <dbReference type="PROSITE" id="PS50209"/>
    </source>
</evidence>
<dbReference type="GO" id="GO:0004197">
    <property type="term" value="F:cysteine-type endopeptidase activity"/>
    <property type="evidence" value="ECO:0007669"/>
    <property type="project" value="InterPro"/>
</dbReference>
<name>A0A087XY38_POEFO</name>
<dbReference type="PIRSF" id="PIRSF038001">
    <property type="entry name" value="Caspase_ICE"/>
    <property type="match status" value="1"/>
</dbReference>
<dbReference type="PROSITE" id="PS50208">
    <property type="entry name" value="CASPASE_P20"/>
    <property type="match status" value="1"/>
</dbReference>
<keyword evidence="8" id="KW-1185">Reference proteome</keyword>
<dbReference type="SUPFAM" id="SSF52129">
    <property type="entry name" value="Caspase-like"/>
    <property type="match status" value="1"/>
</dbReference>
<dbReference type="Pfam" id="PF00619">
    <property type="entry name" value="CARD"/>
    <property type="match status" value="1"/>
</dbReference>
<feature type="domain" description="Caspase family p20" evidence="5">
    <location>
        <begin position="146"/>
        <end position="275"/>
    </location>
</feature>
<dbReference type="PRINTS" id="PR00376">
    <property type="entry name" value="IL1BCENZYME"/>
</dbReference>
<feature type="domain" description="CARD" evidence="6">
    <location>
        <begin position="16"/>
        <end position="101"/>
    </location>
</feature>
<accession>A0A087XY38</accession>
<dbReference type="InterPro" id="IPR029030">
    <property type="entry name" value="Caspase-like_dom_sf"/>
</dbReference>
<dbReference type="GO" id="GO:0097169">
    <property type="term" value="C:AIM2 inflammasome complex"/>
    <property type="evidence" value="ECO:0007669"/>
    <property type="project" value="TreeGrafter"/>
</dbReference>
<dbReference type="PANTHER" id="PTHR47901">
    <property type="entry name" value="CASPASE RECRUITMENT DOMAIN-CONTAINING PROTEIN 18"/>
    <property type="match status" value="1"/>
</dbReference>
<dbReference type="InterPro" id="IPR002398">
    <property type="entry name" value="Pept_C14"/>
</dbReference>
<comment type="similarity">
    <text evidence="1 3">Belongs to the peptidase C14A family.</text>
</comment>
<dbReference type="GO" id="GO:0050727">
    <property type="term" value="P:regulation of inflammatory response"/>
    <property type="evidence" value="ECO:0007669"/>
    <property type="project" value="TreeGrafter"/>
</dbReference>
<dbReference type="PROSITE" id="PS50209">
    <property type="entry name" value="CARD"/>
    <property type="match status" value="1"/>
</dbReference>
<feature type="domain" description="Caspase family p10" evidence="4">
    <location>
        <begin position="301"/>
        <end position="386"/>
    </location>
</feature>
<dbReference type="Proteomes" id="UP000028760">
    <property type="component" value="Unassembled WGS sequence"/>
</dbReference>
<dbReference type="eggNOG" id="KOG3573">
    <property type="taxonomic scope" value="Eukaryota"/>
</dbReference>
<dbReference type="OMA" id="CHIEEIF"/>
<dbReference type="Ensembl" id="ENSPFOT00000010706.2">
    <property type="protein sequence ID" value="ENSPFOP00000010691.2"/>
    <property type="gene ID" value="ENSPFOG00000010707.2"/>
</dbReference>
<evidence type="ECO:0000313" key="8">
    <source>
        <dbReference type="Proteomes" id="UP000028760"/>
    </source>
</evidence>
<evidence type="ECO:0000259" key="5">
    <source>
        <dbReference type="PROSITE" id="PS50208"/>
    </source>
</evidence>
<organism evidence="7 8">
    <name type="scientific">Poecilia formosa</name>
    <name type="common">Amazon molly</name>
    <name type="synonym">Limia formosa</name>
    <dbReference type="NCBI Taxonomy" id="48698"/>
    <lineage>
        <taxon>Eukaryota</taxon>
        <taxon>Metazoa</taxon>
        <taxon>Chordata</taxon>
        <taxon>Craniata</taxon>
        <taxon>Vertebrata</taxon>
        <taxon>Euteleostomi</taxon>
        <taxon>Actinopterygii</taxon>
        <taxon>Neopterygii</taxon>
        <taxon>Teleostei</taxon>
        <taxon>Neoteleostei</taxon>
        <taxon>Acanthomorphata</taxon>
        <taxon>Ovalentaria</taxon>
        <taxon>Atherinomorphae</taxon>
        <taxon>Cyprinodontiformes</taxon>
        <taxon>Poeciliidae</taxon>
        <taxon>Poeciliinae</taxon>
        <taxon>Poecilia</taxon>
    </lineage>
</organism>
<dbReference type="SUPFAM" id="SSF47986">
    <property type="entry name" value="DEATH domain"/>
    <property type="match status" value="1"/>
</dbReference>
<dbReference type="STRING" id="48698.ENSPFOP00000010691"/>
<evidence type="ECO:0000259" key="4">
    <source>
        <dbReference type="PROSITE" id="PS50207"/>
    </source>
</evidence>
<dbReference type="InterPro" id="IPR002138">
    <property type="entry name" value="Pept_C14_p10"/>
</dbReference>
<dbReference type="EMBL" id="AYCK01011549">
    <property type="status" value="NOT_ANNOTATED_CDS"/>
    <property type="molecule type" value="Genomic_DNA"/>
</dbReference>
<dbReference type="CDD" id="cd08325">
    <property type="entry name" value="CARD_CASP1-like"/>
    <property type="match status" value="1"/>
</dbReference>
<dbReference type="GO" id="GO:0072559">
    <property type="term" value="C:NLRP3 inflammasome complex"/>
    <property type="evidence" value="ECO:0007669"/>
    <property type="project" value="TreeGrafter"/>
</dbReference>
<evidence type="ECO:0000256" key="3">
    <source>
        <dbReference type="RuleBase" id="RU003971"/>
    </source>
</evidence>
<dbReference type="Gene3D" id="1.10.533.10">
    <property type="entry name" value="Death Domain, Fas"/>
    <property type="match status" value="1"/>
</dbReference>
<dbReference type="InterPro" id="IPR011600">
    <property type="entry name" value="Pept_C14_caspase"/>
</dbReference>
<reference evidence="7" key="2">
    <citation type="submission" date="2025-08" db="UniProtKB">
        <authorList>
            <consortium name="Ensembl"/>
        </authorList>
    </citation>
    <scope>IDENTIFICATION</scope>
</reference>
<protein>
    <recommendedName>
        <fullName evidence="9">Caspase a</fullName>
    </recommendedName>
</protein>
<dbReference type="InterPro" id="IPR001309">
    <property type="entry name" value="Pept_C14_p20"/>
</dbReference>
<dbReference type="InterPro" id="IPR011029">
    <property type="entry name" value="DEATH-like_dom_sf"/>
</dbReference>
<dbReference type="SMART" id="SM00115">
    <property type="entry name" value="CASc"/>
    <property type="match status" value="1"/>
</dbReference>
<dbReference type="GO" id="GO:0072557">
    <property type="term" value="C:IPAF inflammasome complex"/>
    <property type="evidence" value="ECO:0007669"/>
    <property type="project" value="TreeGrafter"/>
</dbReference>
<evidence type="ECO:0008006" key="9">
    <source>
        <dbReference type="Google" id="ProtNLM"/>
    </source>
</evidence>
<reference evidence="8" key="1">
    <citation type="submission" date="2013-10" db="EMBL/GenBank/DDBJ databases">
        <authorList>
            <person name="Schartl M."/>
            <person name="Warren W."/>
        </authorList>
    </citation>
    <scope>NUCLEOTIDE SEQUENCE [LARGE SCALE GENOMIC DNA]</scope>
    <source>
        <strain evidence="8">female</strain>
    </source>
</reference>
<proteinExistence type="inferred from homology"/>
<evidence type="ECO:0000256" key="2">
    <source>
        <dbReference type="PIRSR" id="PIRSR038001-1"/>
    </source>
</evidence>
<dbReference type="Gene3D" id="3.40.50.1460">
    <property type="match status" value="1"/>
</dbReference>
<dbReference type="GO" id="GO:0006508">
    <property type="term" value="P:proteolysis"/>
    <property type="evidence" value="ECO:0007669"/>
    <property type="project" value="InterPro"/>
</dbReference>
<dbReference type="GeneTree" id="ENSGT00940000162428"/>
<evidence type="ECO:0000256" key="1">
    <source>
        <dbReference type="ARBA" id="ARBA00010134"/>
    </source>
</evidence>
<feature type="active site" evidence="2">
    <location>
        <position position="271"/>
    </location>
</feature>
<feature type="active site" evidence="2">
    <location>
        <position position="223"/>
    </location>
</feature>
<dbReference type="GO" id="GO:0042981">
    <property type="term" value="P:regulation of apoptotic process"/>
    <property type="evidence" value="ECO:0007669"/>
    <property type="project" value="InterPro"/>
</dbReference>
<dbReference type="PANTHER" id="PTHR47901:SF3">
    <property type="entry name" value="CASPASE-1"/>
    <property type="match status" value="1"/>
</dbReference>
<sequence length="394" mass="44987">MITIFSHVFAITGMELRRVASQFVVKASGAVLHQLLDRLLEDGVLKDEERYSIRKEMLTRASKARRLIDCVIKKGHTASKKLIDHLQKIDPVLHHELGLTSAQPGMSVRPTPFVPIVEVFSKTERRRKKNKKENEQVYPVTQTSLRNRVALLITNVKFSENLIIRRGAEKDEENMEKLLSNLGYEVVKYTNLTGKAIDEALIEFTKHPKLKQTDSVFVVIMSHGQLGKILGVDWKEDKPDEFPIDNIFKHLGSKGCPALIDKPKVIIIEACRGERGGRVLVSDSPNTADYFSPPGDLEANKFQHLPLEKDFICLFSDMPEIIFFRQNRESFIENIVNVFRTKSYQKDISQLFEEVVHSFTHTGFLGRPQMPAIIRCTLIKHFYPLTGIRYVASC</sequence>
<evidence type="ECO:0000313" key="7">
    <source>
        <dbReference type="Ensembl" id="ENSPFOP00000010691.2"/>
    </source>
</evidence>
<dbReference type="AlphaFoldDB" id="A0A087XY38"/>
<dbReference type="Pfam" id="PF00656">
    <property type="entry name" value="Peptidase_C14"/>
    <property type="match status" value="1"/>
</dbReference>
<dbReference type="InterPro" id="IPR015917">
    <property type="entry name" value="Pept_C14A"/>
</dbReference>
<dbReference type="InterPro" id="IPR001315">
    <property type="entry name" value="CARD"/>
</dbReference>